<keyword evidence="4" id="KW-1185">Reference proteome</keyword>
<dbReference type="Gene3D" id="3.50.50.60">
    <property type="entry name" value="FAD/NAD(P)-binding domain"/>
    <property type="match status" value="1"/>
</dbReference>
<name>A0ABT8ZVZ0_9SPHN</name>
<evidence type="ECO:0000259" key="2">
    <source>
        <dbReference type="Pfam" id="PF01593"/>
    </source>
</evidence>
<dbReference type="Pfam" id="PF01593">
    <property type="entry name" value="Amino_oxidase"/>
    <property type="match status" value="1"/>
</dbReference>
<accession>A0ABT8ZVZ0</accession>
<dbReference type="PANTHER" id="PTHR43563:SF1">
    <property type="entry name" value="AMINE OXIDASE [FLAVIN-CONTAINING] B"/>
    <property type="match status" value="1"/>
</dbReference>
<dbReference type="Proteomes" id="UP001176468">
    <property type="component" value="Unassembled WGS sequence"/>
</dbReference>
<dbReference type="InterPro" id="IPR036188">
    <property type="entry name" value="FAD/NAD-bd_sf"/>
</dbReference>
<comment type="similarity">
    <text evidence="1">Belongs to the flavin monoamine oxidase family.</text>
</comment>
<reference evidence="3" key="1">
    <citation type="submission" date="2023-07" db="EMBL/GenBank/DDBJ databases">
        <authorList>
            <person name="Kim M.K."/>
        </authorList>
    </citation>
    <scope>NUCLEOTIDE SEQUENCE</scope>
    <source>
        <strain evidence="3">CA1-15</strain>
    </source>
</reference>
<evidence type="ECO:0000256" key="1">
    <source>
        <dbReference type="ARBA" id="ARBA00005995"/>
    </source>
</evidence>
<dbReference type="Gene3D" id="1.10.405.10">
    <property type="entry name" value="Guanine Nucleotide Dissociation Inhibitor, domain 1"/>
    <property type="match status" value="1"/>
</dbReference>
<dbReference type="PANTHER" id="PTHR43563">
    <property type="entry name" value="AMINE OXIDASE"/>
    <property type="match status" value="1"/>
</dbReference>
<sequence length="521" mass="54548">MRGGGIIWDALAAARRLNLAANGDAMPVVGAPGATRRAVLTALGAAGVAAALPRKARGQGIAPGPVAIVGGGIAGLSALWTLTQAGIDARLYEARPRMGGRIWTARPAKAPAIEMGGQLVNDDHADMHALTKAFGIALIDRKAGAHRTMILAGGKALPDARLVAGLRGIAAQIDADSQRLDKDYAAIAAELDAMSFTGYLDKHARLMPAPWVRALMEQTARTEYGCEPDEASAIELVFNLPSVDGRRVEVLSNSDERYLIAGGSGALIDAMAERLRNRITTGAKVARIDPFGGGVRLVFADGRTTDASDVIVATPAGITRAIDFRVALPPLWTRFIAEVGLGKCEKVQAVMAARPWEASVGRGGELWETRAAPMALGWDAGIRPGTGPGSIWTWFLGGQQVNDAAGQTGHMLARRFAAQVERAIPGMAAATREGRRTNWCGDPMTMGAYVNFRPGQLTTFGGLIWSESDGVASSPLGAGPVHFAGEHLSDAYPGYMNGGAQTGRLAAQTVIAARVPARRFG</sequence>
<proteinExistence type="inferred from homology"/>
<dbReference type="InterPro" id="IPR002937">
    <property type="entry name" value="Amino_oxidase"/>
</dbReference>
<dbReference type="InterPro" id="IPR050703">
    <property type="entry name" value="Flavin_MAO"/>
</dbReference>
<gene>
    <name evidence="3" type="ORF">Q5H94_03515</name>
</gene>
<protein>
    <submittedName>
        <fullName evidence="3">FAD-dependent oxidoreductase</fullName>
    </submittedName>
</protein>
<feature type="domain" description="Amine oxidase" evidence="2">
    <location>
        <begin position="73"/>
        <end position="511"/>
    </location>
</feature>
<dbReference type="EMBL" id="JAUQSZ010000002">
    <property type="protein sequence ID" value="MDO7841382.1"/>
    <property type="molecule type" value="Genomic_DNA"/>
</dbReference>
<evidence type="ECO:0000313" key="3">
    <source>
        <dbReference type="EMBL" id="MDO7841382.1"/>
    </source>
</evidence>
<evidence type="ECO:0000313" key="4">
    <source>
        <dbReference type="Proteomes" id="UP001176468"/>
    </source>
</evidence>
<dbReference type="RefSeq" id="WP_304559846.1">
    <property type="nucleotide sequence ID" value="NZ_JAUQSZ010000002.1"/>
</dbReference>
<organism evidence="3 4">
    <name type="scientific">Sphingomonas immobilis</name>
    <dbReference type="NCBI Taxonomy" id="3063997"/>
    <lineage>
        <taxon>Bacteria</taxon>
        <taxon>Pseudomonadati</taxon>
        <taxon>Pseudomonadota</taxon>
        <taxon>Alphaproteobacteria</taxon>
        <taxon>Sphingomonadales</taxon>
        <taxon>Sphingomonadaceae</taxon>
        <taxon>Sphingomonas</taxon>
    </lineage>
</organism>
<dbReference type="Gene3D" id="3.90.660.10">
    <property type="match status" value="1"/>
</dbReference>
<dbReference type="SUPFAM" id="SSF51905">
    <property type="entry name" value="FAD/NAD(P)-binding domain"/>
    <property type="match status" value="1"/>
</dbReference>
<comment type="caution">
    <text evidence="3">The sequence shown here is derived from an EMBL/GenBank/DDBJ whole genome shotgun (WGS) entry which is preliminary data.</text>
</comment>